<dbReference type="GO" id="GO:0031048">
    <property type="term" value="P:regulatory ncRNA-mediated heterochromatin formation"/>
    <property type="evidence" value="ECO:0007669"/>
    <property type="project" value="TreeGrafter"/>
</dbReference>
<dbReference type="GO" id="GO:1902369">
    <property type="term" value="P:negative regulation of RNA catabolic process"/>
    <property type="evidence" value="ECO:0007669"/>
    <property type="project" value="TreeGrafter"/>
</dbReference>
<sequence>MNLHSTAPMYAFGNVAATTADDVTRNSAADSSDIVGSGAGVSGFGSFMGTVVDAVHDGGDRQIGNEFGITTQDSLENVNGRHTKKHRHKHKERGRTNEKKNKPKAEKERSSTSKSARERNSSGGKRRKHKYSESDSNSDAQEGHTAERSRKRTRQDQGKERYTRDWHEERGNIRRSQLRDEEYKTDKRRDSVDRSREGRSKDRQRGVNSHSDCKPSRSSDGNDGNATHKKVRTRDCKSSERRGTSGRYESTYSRGYRRSTSRTYSPQAFKTGSSSDSSHKSHKRKSTHIPRTDEGDKDKHKLKSGMHIDDLNRRENLVEGRLGSTGNGGYFAGFKTDKRHDKDNLTYGTPYLKDVPKFHRQREATVIGTDSLGTSGFFLARERERKKTARYFDDRVGSSAVPTDIPLAPPRISVEDNKELRKSPHEAAEFLPLSSTTSATGSNTRDARRLLYGRLLRENPSNTSTWLSLVALQAEALQGKHTKVLRKIVREKQLAILEKAVYANQSNEVLRLHYLRLSSELAETSELAKLWREAMAMFSASPALWNGYLLMRTTHFASYKFRQITSTFDRCLRTLTSYNERNSALHSQGAVQARTLRASTSSGELLSDPDLVRLMSQYFRVIWDAGHTELAIGWLQAVVEYNTFGQPSDAHSGVHVRSREFFEPFWDSEVPRFGERHTKGWRAHAVGDTRPYPIREGVEASGKANEYTSGELSSRDLEGSISTRGTGDTLDHLKRARASEREQWLWMELYRGIGEALPWHLGCGESGASVCEDFGISPVLLLRSPGNGACARMNTEETDSVEDADRMVLGEDVVESLVDIRCKADVLSMIKNALRSMGTPMPDSDASSWTQYDCVRQWCDVSSLLSPLAVDVAALHRATDATQDYLETEHVNEYSKTAQEYHTPTHGHSHPGDTDVSSVSMGGNEIELDSRTPGDRVGVASVGVPGREPWYASEDYFKTSQAVAHPTLMHTMRLDTEVNRIRPRCCDRVGLERAIGGQGQFYTPLPGYRDILRYRSTLGTSDPCIERLYKFCGRVIEQALMLFPDDEELLLGSVAWVVHGPDGALAIEDGIEKCKTLLSCARYGENYRLWYTYCQLELQLGNRKAARKAYARILSMRRQADIQQSAESVINPGQHSHPIGATLPSWDMWLILKGMTQLGLVQGEFYSVLHALVAFVKQPNANEKPIKKGALPMLSTTELMVAKRTYANIYSQLVFLSPDKALRWASTTARTPATETEDAVPPVHHPVGGSAMVHFIDCYALFEYLSPMYTPGDHTPVRSQPIPGVSGGEAAMRRLPSLDAAQSVYTEALQWMLGKGVYNQAMAKSQTLGALKRPKNMPVDVNGTGADEHEWTFVEPSSAVVETLLTGYVEMMVRHAQAHASPLNKSRQVLETALLLFPGNTYFLSQYILAEARQGLMTRRRQFMDNLLCLYFTVDLPITTWLFALQAEMVMRNPVHSRVISLLERAVANEYAISAPVIWHVYLRIALKKRLDTPTYFLSLSSGMGVAKGEKEGVDPEKRNKHTITATDGENATADVDASPKQSHERPTGETRTSGIREHEQLVTSNRAQARNGLLDNRACRSCSTENAEQKAIAANNKTVEEVFYRALEACPGTKSLYIHAVSNFSDNAEAWRIAVDLMQEKELRVRTPLEELELL</sequence>
<dbReference type="GeneID" id="25909099"/>
<feature type="compositionally biased region" description="Low complexity" evidence="4">
    <location>
        <begin position="245"/>
        <end position="254"/>
    </location>
</feature>
<gene>
    <name evidence="5" type="ORF">SARC_08595</name>
</gene>
<feature type="compositionally biased region" description="Polar residues" evidence="4">
    <location>
        <begin position="68"/>
        <end position="77"/>
    </location>
</feature>
<comment type="similarity">
    <text evidence="2">Belongs to the NRDE2 family.</text>
</comment>
<comment type="subcellular location">
    <subcellularLocation>
        <location evidence="1">Nucleus</location>
    </subcellularLocation>
</comment>
<name>A0A0L0FQK8_9EUKA</name>
<dbReference type="EMBL" id="KQ242383">
    <property type="protein sequence ID" value="KNC78994.1"/>
    <property type="molecule type" value="Genomic_DNA"/>
</dbReference>
<dbReference type="eggNOG" id="KOG1972">
    <property type="taxonomic scope" value="Eukaryota"/>
</dbReference>
<proteinExistence type="inferred from homology"/>
<dbReference type="OrthoDB" id="297219at2759"/>
<evidence type="ECO:0000313" key="5">
    <source>
        <dbReference type="EMBL" id="KNC78994.1"/>
    </source>
</evidence>
<evidence type="ECO:0000256" key="2">
    <source>
        <dbReference type="ARBA" id="ARBA00009265"/>
    </source>
</evidence>
<reference evidence="5 6" key="1">
    <citation type="submission" date="2011-02" db="EMBL/GenBank/DDBJ databases">
        <title>The Genome Sequence of Sphaeroforma arctica JP610.</title>
        <authorList>
            <consortium name="The Broad Institute Genome Sequencing Platform"/>
            <person name="Russ C."/>
            <person name="Cuomo C."/>
            <person name="Young S.K."/>
            <person name="Zeng Q."/>
            <person name="Gargeya S."/>
            <person name="Alvarado L."/>
            <person name="Berlin A."/>
            <person name="Chapman S.B."/>
            <person name="Chen Z."/>
            <person name="Freedman E."/>
            <person name="Gellesch M."/>
            <person name="Goldberg J."/>
            <person name="Griggs A."/>
            <person name="Gujja S."/>
            <person name="Heilman E."/>
            <person name="Heiman D."/>
            <person name="Howarth C."/>
            <person name="Mehta T."/>
            <person name="Neiman D."/>
            <person name="Pearson M."/>
            <person name="Roberts A."/>
            <person name="Saif S."/>
            <person name="Shea T."/>
            <person name="Shenoy N."/>
            <person name="Sisk P."/>
            <person name="Stolte C."/>
            <person name="Sykes S."/>
            <person name="White J."/>
            <person name="Yandava C."/>
            <person name="Burger G."/>
            <person name="Gray M.W."/>
            <person name="Holland P.W.H."/>
            <person name="King N."/>
            <person name="Lang F.B.F."/>
            <person name="Roger A.J."/>
            <person name="Ruiz-Trillo I."/>
            <person name="Haas B."/>
            <person name="Nusbaum C."/>
            <person name="Birren B."/>
        </authorList>
    </citation>
    <scope>NUCLEOTIDE SEQUENCE [LARGE SCALE GENOMIC DNA]</scope>
    <source>
        <strain evidence="5 6">JP610</strain>
    </source>
</reference>
<evidence type="ECO:0000256" key="4">
    <source>
        <dbReference type="SAM" id="MobiDB-lite"/>
    </source>
</evidence>
<protein>
    <submittedName>
        <fullName evidence="5">Uncharacterized protein</fullName>
    </submittedName>
</protein>
<feature type="compositionally biased region" description="Basic and acidic residues" evidence="4">
    <location>
        <begin position="141"/>
        <end position="217"/>
    </location>
</feature>
<evidence type="ECO:0000256" key="1">
    <source>
        <dbReference type="ARBA" id="ARBA00004123"/>
    </source>
</evidence>
<dbReference type="RefSeq" id="XP_014152896.1">
    <property type="nucleotide sequence ID" value="XM_014297421.1"/>
</dbReference>
<dbReference type="GO" id="GO:0071013">
    <property type="term" value="C:catalytic step 2 spliceosome"/>
    <property type="evidence" value="ECO:0007669"/>
    <property type="project" value="TreeGrafter"/>
</dbReference>
<dbReference type="PANTHER" id="PTHR13471:SF0">
    <property type="entry name" value="NUCLEAR EXOSOME REGULATOR NRDE2"/>
    <property type="match status" value="1"/>
</dbReference>
<keyword evidence="6" id="KW-1185">Reference proteome</keyword>
<feature type="region of interest" description="Disordered" evidence="4">
    <location>
        <begin position="703"/>
        <end position="724"/>
    </location>
</feature>
<accession>A0A0L0FQK8</accession>
<feature type="region of interest" description="Disordered" evidence="4">
    <location>
        <begin position="63"/>
        <end position="303"/>
    </location>
</feature>
<feature type="compositionally biased region" description="Basic and acidic residues" evidence="4">
    <location>
        <begin position="94"/>
        <end position="120"/>
    </location>
</feature>
<feature type="compositionally biased region" description="Basic and acidic residues" evidence="4">
    <location>
        <begin position="1508"/>
        <end position="1518"/>
    </location>
</feature>
<evidence type="ECO:0000256" key="3">
    <source>
        <dbReference type="ARBA" id="ARBA00023242"/>
    </source>
</evidence>
<feature type="compositionally biased region" description="Basic and acidic residues" evidence="4">
    <location>
        <begin position="290"/>
        <end position="299"/>
    </location>
</feature>
<organism evidence="5 6">
    <name type="scientific">Sphaeroforma arctica JP610</name>
    <dbReference type="NCBI Taxonomy" id="667725"/>
    <lineage>
        <taxon>Eukaryota</taxon>
        <taxon>Ichthyosporea</taxon>
        <taxon>Ichthyophonida</taxon>
        <taxon>Sphaeroforma</taxon>
    </lineage>
</organism>
<evidence type="ECO:0000313" key="6">
    <source>
        <dbReference type="Proteomes" id="UP000054560"/>
    </source>
</evidence>
<feature type="region of interest" description="Disordered" evidence="4">
    <location>
        <begin position="1507"/>
        <end position="1558"/>
    </location>
</feature>
<feature type="compositionally biased region" description="Basic residues" evidence="4">
    <location>
        <begin position="81"/>
        <end position="93"/>
    </location>
</feature>
<dbReference type="Proteomes" id="UP000054560">
    <property type="component" value="Unassembled WGS sequence"/>
</dbReference>
<keyword evidence="3" id="KW-0539">Nucleus</keyword>
<feature type="compositionally biased region" description="Basic and acidic residues" evidence="4">
    <location>
        <begin position="1542"/>
        <end position="1558"/>
    </location>
</feature>
<dbReference type="PANTHER" id="PTHR13471">
    <property type="entry name" value="TETRATRICOPEPTIDE-LIKE HELICAL"/>
    <property type="match status" value="1"/>
</dbReference>
<dbReference type="InterPro" id="IPR013633">
    <property type="entry name" value="NRDE-2"/>
</dbReference>
<dbReference type="Pfam" id="PF08424">
    <property type="entry name" value="NRDE-2"/>
    <property type="match status" value="1"/>
</dbReference>
<feature type="compositionally biased region" description="Basic and acidic residues" evidence="4">
    <location>
        <begin position="233"/>
        <end position="243"/>
    </location>
</feature>
<dbReference type="STRING" id="667725.A0A0L0FQK8"/>